<feature type="compositionally biased region" description="Acidic residues" evidence="1">
    <location>
        <begin position="189"/>
        <end position="202"/>
    </location>
</feature>
<dbReference type="PANTHER" id="PTHR38489">
    <property type="entry name" value="HISTONE CHAPERONE DOMAIN-CONTAINING PROTEIN"/>
    <property type="match status" value="1"/>
</dbReference>
<name>A0AAN6R0X9_9PEZI</name>
<proteinExistence type="predicted"/>
<dbReference type="Proteomes" id="UP001175353">
    <property type="component" value="Unassembled WGS sequence"/>
</dbReference>
<dbReference type="EMBL" id="JAUJLE010000010">
    <property type="protein sequence ID" value="KAK1010949.1"/>
    <property type="molecule type" value="Genomic_DNA"/>
</dbReference>
<keyword evidence="3" id="KW-1185">Reference proteome</keyword>
<accession>A0AAN6R0X9</accession>
<dbReference type="Pfam" id="PF15370">
    <property type="entry name" value="NOPCHAP1"/>
    <property type="match status" value="1"/>
</dbReference>
<feature type="compositionally biased region" description="Basic and acidic residues" evidence="1">
    <location>
        <begin position="336"/>
        <end position="348"/>
    </location>
</feature>
<dbReference type="AlphaFoldDB" id="A0AAN6R0X9"/>
<comment type="caution">
    <text evidence="2">The sequence shown here is derived from an EMBL/GenBank/DDBJ whole genome shotgun (WGS) entry which is preliminary data.</text>
</comment>
<feature type="compositionally biased region" description="Acidic residues" evidence="1">
    <location>
        <begin position="286"/>
        <end position="298"/>
    </location>
</feature>
<dbReference type="InterPro" id="IPR027921">
    <property type="entry name" value="NOPCHAP1"/>
</dbReference>
<feature type="compositionally biased region" description="Low complexity" evidence="1">
    <location>
        <begin position="131"/>
        <end position="172"/>
    </location>
</feature>
<dbReference type="PANTHER" id="PTHR38489:SF1">
    <property type="entry name" value="HISTONE CHAPERONE DOMAIN-CONTAINING PROTEIN"/>
    <property type="match status" value="1"/>
</dbReference>
<evidence type="ECO:0000313" key="2">
    <source>
        <dbReference type="EMBL" id="KAK1010949.1"/>
    </source>
</evidence>
<dbReference type="GO" id="GO:0000492">
    <property type="term" value="P:box C/D snoRNP assembly"/>
    <property type="evidence" value="ECO:0007669"/>
    <property type="project" value="InterPro"/>
</dbReference>
<evidence type="ECO:0000256" key="1">
    <source>
        <dbReference type="SAM" id="MobiDB-lite"/>
    </source>
</evidence>
<feature type="region of interest" description="Disordered" evidence="1">
    <location>
        <begin position="86"/>
        <end position="218"/>
    </location>
</feature>
<gene>
    <name evidence="2" type="ORF">LTR91_002233</name>
</gene>
<organism evidence="2 3">
    <name type="scientific">Friedmanniomyces endolithicus</name>
    <dbReference type="NCBI Taxonomy" id="329885"/>
    <lineage>
        <taxon>Eukaryota</taxon>
        <taxon>Fungi</taxon>
        <taxon>Dikarya</taxon>
        <taxon>Ascomycota</taxon>
        <taxon>Pezizomycotina</taxon>
        <taxon>Dothideomycetes</taxon>
        <taxon>Dothideomycetidae</taxon>
        <taxon>Mycosphaerellales</taxon>
        <taxon>Teratosphaeriaceae</taxon>
        <taxon>Friedmanniomyces</taxon>
    </lineage>
</organism>
<feature type="region of interest" description="Disordered" evidence="1">
    <location>
        <begin position="273"/>
        <end position="348"/>
    </location>
</feature>
<reference evidence="2" key="1">
    <citation type="submission" date="2023-06" db="EMBL/GenBank/DDBJ databases">
        <title>Black Yeasts Isolated from many extreme environments.</title>
        <authorList>
            <person name="Coleine C."/>
            <person name="Stajich J.E."/>
            <person name="Selbmann L."/>
        </authorList>
    </citation>
    <scope>NUCLEOTIDE SEQUENCE</scope>
    <source>
        <strain evidence="2">CCFEE 5200</strain>
    </source>
</reference>
<sequence>MVLKGCDGPGEDFDSLRGCMHCVERPSLGHVISKPALPRFPGISRRKQLAAARCRVTLAKTRPDISRFRRIGLGYLVLTVRHISARQKSPASNMAHKRPASDMDVQPLRPLRTTQKRARISASDNDEHSDSSALSSGSVSVASALESSPPASPQQQRRRNSSVSSLPSSTLDSDGEADDDSLSSSSAEESSEDLSDGSDEEVVTSVHGTKKPAMAKGKARLLEGAQDLSARISALLPRLAAANSALLDTNGEGSHGHSLEDVEEGEGYIEMDLGLGVLEEKTGGDGDSDSSEDESGEDGGERAEGDDVPVSSGAVGRDRGQTASDTHILGKLMGQRKVERKAGVEALN</sequence>
<evidence type="ECO:0000313" key="3">
    <source>
        <dbReference type="Proteomes" id="UP001175353"/>
    </source>
</evidence>
<protein>
    <submittedName>
        <fullName evidence="2">Uncharacterized protein</fullName>
    </submittedName>
</protein>